<dbReference type="EMBL" id="JAVYJV010000009">
    <property type="protein sequence ID" value="KAK4362502.1"/>
    <property type="molecule type" value="Genomic_DNA"/>
</dbReference>
<organism evidence="2 3">
    <name type="scientific">Anisodus tanguticus</name>
    <dbReference type="NCBI Taxonomy" id="243964"/>
    <lineage>
        <taxon>Eukaryota</taxon>
        <taxon>Viridiplantae</taxon>
        <taxon>Streptophyta</taxon>
        <taxon>Embryophyta</taxon>
        <taxon>Tracheophyta</taxon>
        <taxon>Spermatophyta</taxon>
        <taxon>Magnoliopsida</taxon>
        <taxon>eudicotyledons</taxon>
        <taxon>Gunneridae</taxon>
        <taxon>Pentapetalae</taxon>
        <taxon>asterids</taxon>
        <taxon>lamiids</taxon>
        <taxon>Solanales</taxon>
        <taxon>Solanaceae</taxon>
        <taxon>Solanoideae</taxon>
        <taxon>Hyoscyameae</taxon>
        <taxon>Anisodus</taxon>
    </lineage>
</organism>
<proteinExistence type="predicted"/>
<name>A0AAE1S3E8_9SOLA</name>
<feature type="region of interest" description="Disordered" evidence="1">
    <location>
        <begin position="43"/>
        <end position="70"/>
    </location>
</feature>
<reference evidence="2" key="1">
    <citation type="submission" date="2023-12" db="EMBL/GenBank/DDBJ databases">
        <title>Genome assembly of Anisodus tanguticus.</title>
        <authorList>
            <person name="Wang Y.-J."/>
        </authorList>
    </citation>
    <scope>NUCLEOTIDE SEQUENCE</scope>
    <source>
        <strain evidence="2">KB-2021</strain>
        <tissue evidence="2">Leaf</tissue>
    </source>
</reference>
<keyword evidence="3" id="KW-1185">Reference proteome</keyword>
<gene>
    <name evidence="2" type="ORF">RND71_017743</name>
</gene>
<dbReference type="AlphaFoldDB" id="A0AAE1S3E8"/>
<evidence type="ECO:0000313" key="3">
    <source>
        <dbReference type="Proteomes" id="UP001291623"/>
    </source>
</evidence>
<evidence type="ECO:0000313" key="2">
    <source>
        <dbReference type="EMBL" id="KAK4362502.1"/>
    </source>
</evidence>
<comment type="caution">
    <text evidence="2">The sequence shown here is derived from an EMBL/GenBank/DDBJ whole genome shotgun (WGS) entry which is preliminary data.</text>
</comment>
<evidence type="ECO:0000256" key="1">
    <source>
        <dbReference type="SAM" id="MobiDB-lite"/>
    </source>
</evidence>
<sequence>MLGPQNQNTSKVKNMSLSMEGPFCVDDRDRMYRDRAAERRALHGGFGVGPGQKVSPNTDDSVPLDATADP</sequence>
<dbReference type="Proteomes" id="UP001291623">
    <property type="component" value="Unassembled WGS sequence"/>
</dbReference>
<accession>A0AAE1S3E8</accession>
<protein>
    <submittedName>
        <fullName evidence="2">Uncharacterized protein</fullName>
    </submittedName>
</protein>